<accession>A0A1X0JZY8</accession>
<organism evidence="3 4">
    <name type="scientific">Mycolicibacterium tusciae</name>
    <dbReference type="NCBI Taxonomy" id="75922"/>
    <lineage>
        <taxon>Bacteria</taxon>
        <taxon>Bacillati</taxon>
        <taxon>Actinomycetota</taxon>
        <taxon>Actinomycetes</taxon>
        <taxon>Mycobacteriales</taxon>
        <taxon>Mycobacteriaceae</taxon>
        <taxon>Mycolicibacterium</taxon>
    </lineage>
</organism>
<feature type="chain" id="PRO_5012191028" description="DUF732 domain-containing protein" evidence="1">
    <location>
        <begin position="25"/>
        <end position="94"/>
    </location>
</feature>
<dbReference type="Pfam" id="PF05305">
    <property type="entry name" value="DUF732"/>
    <property type="match status" value="1"/>
</dbReference>
<feature type="signal peptide" evidence="1">
    <location>
        <begin position="1"/>
        <end position="24"/>
    </location>
</feature>
<dbReference type="AlphaFoldDB" id="A0A1X0JZY8"/>
<comment type="caution">
    <text evidence="3">The sequence shown here is derived from an EMBL/GenBank/DDBJ whole genome shotgun (WGS) entry which is preliminary data.</text>
</comment>
<dbReference type="InterPro" id="IPR007969">
    <property type="entry name" value="DUF732"/>
</dbReference>
<reference evidence="3 4" key="1">
    <citation type="submission" date="2017-02" db="EMBL/GenBank/DDBJ databases">
        <title>The new phylogeny of genus Mycobacterium.</title>
        <authorList>
            <person name="Tortoli E."/>
            <person name="Trovato A."/>
            <person name="Cirillo D.M."/>
        </authorList>
    </citation>
    <scope>NUCLEOTIDE SEQUENCE [LARGE SCALE GENOMIC DNA]</scope>
    <source>
        <strain evidence="3 4">DSM 44338</strain>
    </source>
</reference>
<proteinExistence type="predicted"/>
<evidence type="ECO:0000313" key="4">
    <source>
        <dbReference type="Proteomes" id="UP000192411"/>
    </source>
</evidence>
<keyword evidence="4" id="KW-1185">Reference proteome</keyword>
<protein>
    <recommendedName>
        <fullName evidence="2">DUF732 domain-containing protein</fullName>
    </recommendedName>
</protein>
<gene>
    <name evidence="3" type="ORF">BST47_00675</name>
</gene>
<evidence type="ECO:0000259" key="2">
    <source>
        <dbReference type="Pfam" id="PF05305"/>
    </source>
</evidence>
<evidence type="ECO:0000256" key="1">
    <source>
        <dbReference type="SAM" id="SignalP"/>
    </source>
</evidence>
<dbReference type="RefSeq" id="WP_083123277.1">
    <property type="nucleotide sequence ID" value="NZ_MVIM01000001.1"/>
</dbReference>
<dbReference type="Proteomes" id="UP000192411">
    <property type="component" value="Unassembled WGS sequence"/>
</dbReference>
<sequence>MKKLVVSSIGALALGLALAAPAYADDAAFYDAVQAGGIEPNDAALQMGQAVCNEIAAGIPEGTTVVSIYTNTSNDITAEHAQVLYDAAAANLCE</sequence>
<dbReference type="OrthoDB" id="4732091at2"/>
<keyword evidence="1" id="KW-0732">Signal</keyword>
<feature type="domain" description="DUF732" evidence="2">
    <location>
        <begin position="25"/>
        <end position="93"/>
    </location>
</feature>
<evidence type="ECO:0000313" key="3">
    <source>
        <dbReference type="EMBL" id="ORB68474.1"/>
    </source>
</evidence>
<name>A0A1X0JZY8_9MYCO</name>
<dbReference type="EMBL" id="MVIM01000001">
    <property type="protein sequence ID" value="ORB68474.1"/>
    <property type="molecule type" value="Genomic_DNA"/>
</dbReference>